<evidence type="ECO:0000313" key="2">
    <source>
        <dbReference type="EMBL" id="SDL62704.1"/>
    </source>
</evidence>
<accession>A0A1G9LLG6</accession>
<dbReference type="Proteomes" id="UP000198510">
    <property type="component" value="Unassembled WGS sequence"/>
</dbReference>
<keyword evidence="3" id="KW-1185">Reference proteome</keyword>
<proteinExistence type="predicted"/>
<dbReference type="Gene3D" id="2.60.40.10">
    <property type="entry name" value="Immunoglobulins"/>
    <property type="match status" value="1"/>
</dbReference>
<dbReference type="SUPFAM" id="SSF81296">
    <property type="entry name" value="E set domains"/>
    <property type="match status" value="1"/>
</dbReference>
<dbReference type="InterPro" id="IPR014756">
    <property type="entry name" value="Ig_E-set"/>
</dbReference>
<dbReference type="RefSeq" id="WP_176956093.1">
    <property type="nucleotide sequence ID" value="NZ_FNFO01000007.1"/>
</dbReference>
<dbReference type="Pfam" id="PF01833">
    <property type="entry name" value="TIG"/>
    <property type="match status" value="1"/>
</dbReference>
<evidence type="ECO:0000313" key="3">
    <source>
        <dbReference type="Proteomes" id="UP000198510"/>
    </source>
</evidence>
<dbReference type="InterPro" id="IPR002909">
    <property type="entry name" value="IPT_dom"/>
</dbReference>
<gene>
    <name evidence="2" type="ORF">SAMN05421823_10786</name>
</gene>
<dbReference type="AlphaFoldDB" id="A0A1G9LLG6"/>
<name>A0A1G9LLG6_9BACT</name>
<reference evidence="2 3" key="1">
    <citation type="submission" date="2016-10" db="EMBL/GenBank/DDBJ databases">
        <authorList>
            <person name="de Groot N.N."/>
        </authorList>
    </citation>
    <scope>NUCLEOTIDE SEQUENCE [LARGE SCALE GENOMIC DNA]</scope>
    <source>
        <strain evidence="2 3">DSM 25186</strain>
    </source>
</reference>
<dbReference type="InterPro" id="IPR013783">
    <property type="entry name" value="Ig-like_fold"/>
</dbReference>
<organism evidence="2 3">
    <name type="scientific">Catalinimonas alkaloidigena</name>
    <dbReference type="NCBI Taxonomy" id="1075417"/>
    <lineage>
        <taxon>Bacteria</taxon>
        <taxon>Pseudomonadati</taxon>
        <taxon>Bacteroidota</taxon>
        <taxon>Cytophagia</taxon>
        <taxon>Cytophagales</taxon>
        <taxon>Catalimonadaceae</taxon>
        <taxon>Catalinimonas</taxon>
    </lineage>
</organism>
<dbReference type="EMBL" id="FNFO01000007">
    <property type="protein sequence ID" value="SDL62704.1"/>
    <property type="molecule type" value="Genomic_DNA"/>
</dbReference>
<sequence>MRTNSTLNRIYDIPGEIVDSIRLEADDVVISPQITSFAPQAGRPGSLVLIHGMHFSTLPGENTVRFQGETAEVLSVSDTLLQVRVPSTARTGRLEVETRHGAGGSDRPFEVYLPPQLQSVTP</sequence>
<evidence type="ECO:0000259" key="1">
    <source>
        <dbReference type="Pfam" id="PF01833"/>
    </source>
</evidence>
<feature type="domain" description="IPT/TIG" evidence="1">
    <location>
        <begin position="32"/>
        <end position="101"/>
    </location>
</feature>
<protein>
    <submittedName>
        <fullName evidence="2">IPT/TIG domain-containing protein</fullName>
    </submittedName>
</protein>